<sequence length="123" mass="14453">MSSNDKRGKAGAVALKKSAAEKIQKNKKILIRELDYFRKMKIPLVKTELSKQSGISIATLNRSPYKEIIKEYLEEEKTLLSPNGRQELSQLIQENKQLKEEIEFWKEKYKRLKKEIVFVKELI</sequence>
<feature type="coiled-coil region" evidence="1">
    <location>
        <begin position="81"/>
        <end position="122"/>
    </location>
</feature>
<evidence type="ECO:0000256" key="1">
    <source>
        <dbReference type="SAM" id="Coils"/>
    </source>
</evidence>
<evidence type="ECO:0008006" key="4">
    <source>
        <dbReference type="Google" id="ProtNLM"/>
    </source>
</evidence>
<evidence type="ECO:0000313" key="2">
    <source>
        <dbReference type="EMBL" id="MBK1811653.1"/>
    </source>
</evidence>
<name>A0ABS1EQS7_9CLOT</name>
<reference evidence="3" key="1">
    <citation type="submission" date="2021-01" db="EMBL/GenBank/DDBJ databases">
        <title>Genome public.</title>
        <authorList>
            <person name="Liu C."/>
            <person name="Sun Q."/>
        </authorList>
    </citation>
    <scope>NUCLEOTIDE SEQUENCE [LARGE SCALE GENOMIC DNA]</scope>
    <source>
        <strain evidence="3">YIM B02505</strain>
    </source>
</reference>
<dbReference type="RefSeq" id="WP_200270074.1">
    <property type="nucleotide sequence ID" value="NZ_JAENHN010000039.1"/>
</dbReference>
<accession>A0ABS1EQS7</accession>
<dbReference type="EMBL" id="JAENHN010000039">
    <property type="protein sequence ID" value="MBK1811653.1"/>
    <property type="molecule type" value="Genomic_DNA"/>
</dbReference>
<keyword evidence="3" id="KW-1185">Reference proteome</keyword>
<dbReference type="Proteomes" id="UP000596739">
    <property type="component" value="Unassembled WGS sequence"/>
</dbReference>
<protein>
    <recommendedName>
        <fullName evidence="4">Transposase</fullName>
    </recommendedName>
</protein>
<proteinExistence type="predicted"/>
<keyword evidence="1" id="KW-0175">Coiled coil</keyword>
<organism evidence="2 3">
    <name type="scientific">Clostridium yunnanense</name>
    <dbReference type="NCBI Taxonomy" id="2800325"/>
    <lineage>
        <taxon>Bacteria</taxon>
        <taxon>Bacillati</taxon>
        <taxon>Bacillota</taxon>
        <taxon>Clostridia</taxon>
        <taxon>Eubacteriales</taxon>
        <taxon>Clostridiaceae</taxon>
        <taxon>Clostridium</taxon>
    </lineage>
</organism>
<gene>
    <name evidence="2" type="ORF">JHL18_13600</name>
</gene>
<evidence type="ECO:0000313" key="3">
    <source>
        <dbReference type="Proteomes" id="UP000596739"/>
    </source>
</evidence>
<comment type="caution">
    <text evidence="2">The sequence shown here is derived from an EMBL/GenBank/DDBJ whole genome shotgun (WGS) entry which is preliminary data.</text>
</comment>